<dbReference type="RefSeq" id="WP_066310057.1">
    <property type="nucleotide sequence ID" value="NZ_LQRT01000002.1"/>
</dbReference>
<dbReference type="OrthoDB" id="1190839at2"/>
<gene>
    <name evidence="1" type="ORF">AWE51_02845</name>
</gene>
<keyword evidence="2" id="KW-1185">Reference proteome</keyword>
<dbReference type="EMBL" id="LQRT01000002">
    <property type="protein sequence ID" value="KZS42396.1"/>
    <property type="molecule type" value="Genomic_DNA"/>
</dbReference>
<dbReference type="AlphaFoldDB" id="A0A163CGR3"/>
<accession>A0A163CGR3</accession>
<evidence type="ECO:0000313" key="1">
    <source>
        <dbReference type="EMBL" id="KZS42396.1"/>
    </source>
</evidence>
<evidence type="ECO:0000313" key="2">
    <source>
        <dbReference type="Proteomes" id="UP000076715"/>
    </source>
</evidence>
<comment type="caution">
    <text evidence="1">The sequence shown here is derived from an EMBL/GenBank/DDBJ whole genome shotgun (WGS) entry which is preliminary data.</text>
</comment>
<protein>
    <submittedName>
        <fullName evidence="1">Uncharacterized protein</fullName>
    </submittedName>
</protein>
<organism evidence="1 2">
    <name type="scientific">Aquimarina aggregata</name>
    <dbReference type="NCBI Taxonomy" id="1642818"/>
    <lineage>
        <taxon>Bacteria</taxon>
        <taxon>Pseudomonadati</taxon>
        <taxon>Bacteroidota</taxon>
        <taxon>Flavobacteriia</taxon>
        <taxon>Flavobacteriales</taxon>
        <taxon>Flavobacteriaceae</taxon>
        <taxon>Aquimarina</taxon>
    </lineage>
</organism>
<name>A0A163CGR3_9FLAO</name>
<sequence>MFQKFSKLGSVLNKTEQKMINGGLRPNSDNLVCHKSDRFPPNACPTGYFYSTTWNACCHHVTVGLSDPIAL</sequence>
<proteinExistence type="predicted"/>
<dbReference type="Proteomes" id="UP000076715">
    <property type="component" value="Unassembled WGS sequence"/>
</dbReference>
<reference evidence="1 2" key="1">
    <citation type="submission" date="2016-01" db="EMBL/GenBank/DDBJ databases">
        <title>The draft genome sequence of Aquimarina sp. RZW4-3-2.</title>
        <authorList>
            <person name="Wang Y."/>
        </authorList>
    </citation>
    <scope>NUCLEOTIDE SEQUENCE [LARGE SCALE GENOMIC DNA]</scope>
    <source>
        <strain evidence="1 2">RZW4-3-2</strain>
    </source>
</reference>
<dbReference type="STRING" id="1642818.AWE51_02845"/>